<dbReference type="GO" id="GO:0004439">
    <property type="term" value="F:phosphatidylinositol-4,5-bisphosphate 5-phosphatase activity"/>
    <property type="evidence" value="ECO:0007669"/>
    <property type="project" value="UniProtKB-EC"/>
</dbReference>
<dbReference type="SMART" id="SM00128">
    <property type="entry name" value="IPPc"/>
    <property type="match status" value="1"/>
</dbReference>
<evidence type="ECO:0000313" key="8">
    <source>
        <dbReference type="EMBL" id="KAK2154190.1"/>
    </source>
</evidence>
<gene>
    <name evidence="8" type="ORF">LSH36_275g12056</name>
</gene>
<dbReference type="GO" id="GO:0098793">
    <property type="term" value="C:presynapse"/>
    <property type="evidence" value="ECO:0007669"/>
    <property type="project" value="GOC"/>
</dbReference>
<reference evidence="8" key="1">
    <citation type="journal article" date="2023" name="Mol. Biol. Evol.">
        <title>Third-Generation Sequencing Reveals the Adaptive Role of the Epigenome in Three Deep-Sea Polychaetes.</title>
        <authorList>
            <person name="Perez M."/>
            <person name="Aroh O."/>
            <person name="Sun Y."/>
            <person name="Lan Y."/>
            <person name="Juniper S.K."/>
            <person name="Young C.R."/>
            <person name="Angers B."/>
            <person name="Qian P.Y."/>
        </authorList>
    </citation>
    <scope>NUCLEOTIDE SEQUENCE</scope>
    <source>
        <strain evidence="8">P08H-3</strain>
    </source>
</reference>
<evidence type="ECO:0000259" key="7">
    <source>
        <dbReference type="PROSITE" id="PS50275"/>
    </source>
</evidence>
<dbReference type="PANTHER" id="PTHR11200">
    <property type="entry name" value="INOSITOL 5-PHOSPHATASE"/>
    <property type="match status" value="1"/>
</dbReference>
<dbReference type="InterPro" id="IPR046985">
    <property type="entry name" value="IP5"/>
</dbReference>
<feature type="domain" description="SAC" evidence="7">
    <location>
        <begin position="269"/>
        <end position="466"/>
    </location>
</feature>
<dbReference type="Proteomes" id="UP001208570">
    <property type="component" value="Unassembled WGS sequence"/>
</dbReference>
<feature type="region of interest" description="Disordered" evidence="6">
    <location>
        <begin position="1091"/>
        <end position="1178"/>
    </location>
</feature>
<feature type="compositionally biased region" description="Pro residues" evidence="6">
    <location>
        <begin position="1428"/>
        <end position="1449"/>
    </location>
</feature>
<feature type="region of interest" description="Disordered" evidence="6">
    <location>
        <begin position="871"/>
        <end position="920"/>
    </location>
</feature>
<organism evidence="8 9">
    <name type="scientific">Paralvinella palmiformis</name>
    <dbReference type="NCBI Taxonomy" id="53620"/>
    <lineage>
        <taxon>Eukaryota</taxon>
        <taxon>Metazoa</taxon>
        <taxon>Spiralia</taxon>
        <taxon>Lophotrochozoa</taxon>
        <taxon>Annelida</taxon>
        <taxon>Polychaeta</taxon>
        <taxon>Sedentaria</taxon>
        <taxon>Canalipalpata</taxon>
        <taxon>Terebellida</taxon>
        <taxon>Terebelliformia</taxon>
        <taxon>Alvinellidae</taxon>
        <taxon>Paralvinella</taxon>
    </lineage>
</organism>
<feature type="region of interest" description="Disordered" evidence="6">
    <location>
        <begin position="936"/>
        <end position="997"/>
    </location>
</feature>
<dbReference type="SUPFAM" id="SSF54928">
    <property type="entry name" value="RNA-binding domain, RBD"/>
    <property type="match status" value="1"/>
</dbReference>
<protein>
    <recommendedName>
        <fullName evidence="4">phosphoinositide 5-phosphatase</fullName>
        <ecNumber evidence="4">3.1.3.36</ecNumber>
    </recommendedName>
</protein>
<sequence>MHDDLQWSGHDDLQWSGHDDLQCSGHDDTPALVDGDIQLGAACSFSTILSPQLVIRGVGRSWRSTELKMDFGGSTLPITCDDIIIPIVRVVTGVIPDYLKCKGSSLMLYQIISNIRGRHWCYTRLCQTEGSSLVLSQVVPNVRVVTGVIPDYTKRKGRHWCYTKRKGSSLVLYQIMSNVRVVVGVIPDYVKPAIEIESVKKQYTKILDSYGCLGVLSLTVGEETLLYLVVVAGCISVGKIGDSEVFRLTSTAFLSLRNVPQDEEKITEVRKLLNSGAFYFSWSPTGCSLDLSLCAQRSLQAKDTDNRFFWNRTLHLHLQHYNVDTTEWLLRLMCGGIEIRTIYAAQKQGKACLISRLSCERAGTRFNVRGVDDEGHVANAVETEQVIYLEDQVTSFVHIRGSVPLFWEQPGFQVGSHKVKMSRGFEASAPGYDRHLSHIKQRYGKQVIVNLLGIKEGEHMLSQAYKILPHQVEALGLAGKAQMVSRFTEVYKQMWMLNGDHVSRIYAGTGALGGGRSKATDAARSATRTIQNNFLDINKQEAIDLLLLGSVRNEYTEKARALLDGSDLQVSPDIVKEMILRHPDYTYSTTLRVAVGTWNVNGGRHFRSVTFKHEKITDWLLDMPKLMMESHPEKIDVNDDLERPVDIFAIGFEEIVDLNASNIMSARDAAIDSVKTGLGGAAGNKGGIGVRFLYYSTSMCFICSHFAAGQSHVKERNNDFHEIAQKLSFPGVLEVDPDKRDVILDDLIQEHGPSDCTVIVTMATGEEFSDEMIDAVLDTFAEADLSETILVRFIDQDMLVTFRSGREALAALSLDNKEVLGQRIRIQLQTPDWKEKIHRELQLGQSNTAALYSATTNSLLGEDFNELDEEVASLNSESPFSDQGMALEQSPSNTLGSDTPTDLIMSDSPSSYPSPVILQSSGDDIVAPQTETQLQTAKTLGTNKPKPPRPAAPPSRPPPPKVGASKSGSRVSSAGMAPGAKVGSPPVQGLTTNAGSVRLGPSPTHGIGHIGHVTITRSGQRPTPTSTRQPLRPHMMEKHKIKRISHIGMPMNVTHMGHAKSEEEAQKLIESLLANQQAESQGLVPVQPESRISVTSSSNPPPAISGNTTWYKSVPRPASTSDLTKLGTATTVPRTISSGNVNTPGAPVPKPRPRKDMPSPDGTIHAASVPADTASQPPKIPARNVIQAEAVDSIPKPAPRRDLHQSTQDPWNLTQTGPSLLDDMPSQFANQDNCDDPFSVPASSTKVGSDPFVICGSQNAILQPVVVNQNGSSAPQAAPPAALPAAQSTVEIKAPPVKPRSQIEGKAPPITSKVQLDTEESYISPRPQVEAVPIVPRPHAAGEGPPIVPRPQPQCDAPPMALPSTNVRPPIVPHPEGKSSASLVTNISGTSLQEDDLPSPTGPPPDVPVEVSAAPPRVTPRAGLASPPLEPPKIPARPTQQPPPIPPRR</sequence>
<feature type="compositionally biased region" description="Polar residues" evidence="6">
    <location>
        <begin position="907"/>
        <end position="920"/>
    </location>
</feature>
<feature type="compositionally biased region" description="Polar residues" evidence="6">
    <location>
        <begin position="1118"/>
        <end position="1143"/>
    </location>
</feature>
<dbReference type="Pfam" id="PF02383">
    <property type="entry name" value="Syja_N"/>
    <property type="match status" value="1"/>
</dbReference>
<dbReference type="EC" id="3.1.3.36" evidence="4"/>
<evidence type="ECO:0000256" key="5">
    <source>
        <dbReference type="ARBA" id="ARBA00022801"/>
    </source>
</evidence>
<evidence type="ECO:0000256" key="1">
    <source>
        <dbReference type="ARBA" id="ARBA00001786"/>
    </source>
</evidence>
<evidence type="ECO:0000256" key="4">
    <source>
        <dbReference type="ARBA" id="ARBA00013044"/>
    </source>
</evidence>
<dbReference type="InterPro" id="IPR002013">
    <property type="entry name" value="SAC_dom"/>
</dbReference>
<dbReference type="InterPro" id="IPR000300">
    <property type="entry name" value="IPPc"/>
</dbReference>
<dbReference type="Gene3D" id="3.30.70.330">
    <property type="match status" value="1"/>
</dbReference>
<comment type="caution">
    <text evidence="8">The sequence shown here is derived from an EMBL/GenBank/DDBJ whole genome shotgun (WGS) entry which is preliminary data.</text>
</comment>
<feature type="compositionally biased region" description="Pro residues" evidence="6">
    <location>
        <begin position="948"/>
        <end position="961"/>
    </location>
</feature>
<dbReference type="InterPro" id="IPR036691">
    <property type="entry name" value="Endo/exonu/phosph_ase_sf"/>
</dbReference>
<evidence type="ECO:0000256" key="3">
    <source>
        <dbReference type="ARBA" id="ARBA00009678"/>
    </source>
</evidence>
<comment type="similarity">
    <text evidence="3">In the central section; belongs to the inositol 1,4,5-trisphosphate 5-phosphatase family.</text>
</comment>
<dbReference type="SUPFAM" id="SSF56219">
    <property type="entry name" value="DNase I-like"/>
    <property type="match status" value="1"/>
</dbReference>
<dbReference type="GO" id="GO:0003676">
    <property type="term" value="F:nucleic acid binding"/>
    <property type="evidence" value="ECO:0007669"/>
    <property type="project" value="InterPro"/>
</dbReference>
<keyword evidence="5" id="KW-0378">Hydrolase</keyword>
<dbReference type="SMART" id="SM01165">
    <property type="entry name" value="DUF1866"/>
    <property type="match status" value="1"/>
</dbReference>
<dbReference type="InterPro" id="IPR035979">
    <property type="entry name" value="RBD_domain_sf"/>
</dbReference>
<comment type="catalytic activity">
    <reaction evidence="1">
        <text>a 1,2-diacyl-sn-glycero-3-phospho-(1D-myo-inositol-4,5-bisphosphate) + H2O = a 1,2-diacyl-sn-glycero-3-phospho-(1D-myo-inositol 4-phosphate) + phosphate</text>
        <dbReference type="Rhea" id="RHEA:22764"/>
        <dbReference type="ChEBI" id="CHEBI:15377"/>
        <dbReference type="ChEBI" id="CHEBI:43474"/>
        <dbReference type="ChEBI" id="CHEBI:58178"/>
        <dbReference type="ChEBI" id="CHEBI:58456"/>
        <dbReference type="EC" id="3.1.3.36"/>
    </reaction>
</comment>
<dbReference type="PROSITE" id="PS50275">
    <property type="entry name" value="SAC"/>
    <property type="match status" value="1"/>
</dbReference>
<feature type="compositionally biased region" description="Polar residues" evidence="6">
    <location>
        <begin position="1379"/>
        <end position="1392"/>
    </location>
</feature>
<dbReference type="GO" id="GO:0048488">
    <property type="term" value="P:synaptic vesicle endocytosis"/>
    <property type="evidence" value="ECO:0007669"/>
    <property type="project" value="TreeGrafter"/>
</dbReference>
<dbReference type="Gene3D" id="3.60.10.10">
    <property type="entry name" value="Endonuclease/exonuclease/phosphatase"/>
    <property type="match status" value="1"/>
</dbReference>
<proteinExistence type="inferred from homology"/>
<comment type="similarity">
    <text evidence="2">Belongs to the synaptojanin family.</text>
</comment>
<feature type="compositionally biased region" description="Polar residues" evidence="6">
    <location>
        <begin position="1205"/>
        <end position="1218"/>
    </location>
</feature>
<accession>A0AAD9JKK7</accession>
<feature type="compositionally biased region" description="Polar residues" evidence="6">
    <location>
        <begin position="889"/>
        <end position="900"/>
    </location>
</feature>
<dbReference type="Pfam" id="PF08952">
    <property type="entry name" value="DUF1866"/>
    <property type="match status" value="1"/>
</dbReference>
<keyword evidence="9" id="KW-1185">Reference proteome</keyword>
<dbReference type="PANTHER" id="PTHR11200:SF257">
    <property type="entry name" value="PHOSPHOINOSITIDE 5-PHOSPHATASE"/>
    <property type="match status" value="1"/>
</dbReference>
<feature type="region of interest" description="Disordered" evidence="6">
    <location>
        <begin position="1270"/>
        <end position="1449"/>
    </location>
</feature>
<evidence type="ECO:0000256" key="6">
    <source>
        <dbReference type="SAM" id="MobiDB-lite"/>
    </source>
</evidence>
<evidence type="ECO:0000313" key="9">
    <source>
        <dbReference type="Proteomes" id="UP001208570"/>
    </source>
</evidence>
<dbReference type="InterPro" id="IPR015047">
    <property type="entry name" value="SYNJ1/2_RRM"/>
</dbReference>
<dbReference type="GO" id="GO:0046856">
    <property type="term" value="P:phosphatidylinositol dephosphorylation"/>
    <property type="evidence" value="ECO:0007669"/>
    <property type="project" value="InterPro"/>
</dbReference>
<dbReference type="EMBL" id="JAODUP010000275">
    <property type="protein sequence ID" value="KAK2154190.1"/>
    <property type="molecule type" value="Genomic_DNA"/>
</dbReference>
<dbReference type="InterPro" id="IPR012677">
    <property type="entry name" value="Nucleotide-bd_a/b_plait_sf"/>
</dbReference>
<feature type="region of interest" description="Disordered" evidence="6">
    <location>
        <begin position="1196"/>
        <end position="1239"/>
    </location>
</feature>
<name>A0AAD9JKK7_9ANNE</name>
<evidence type="ECO:0000256" key="2">
    <source>
        <dbReference type="ARBA" id="ARBA00008943"/>
    </source>
</evidence>